<dbReference type="Proteomes" id="UP000001519">
    <property type="component" value="Chromosome 16"/>
</dbReference>
<dbReference type="InterPro" id="IPR002143">
    <property type="entry name" value="Ribosomal_uL1"/>
</dbReference>
<dbReference type="Bgee" id="ENSGGOG00000027388">
    <property type="expression patterns" value="Expressed in adult mammalian kidney and 1 other cell type or tissue"/>
</dbReference>
<protein>
    <recommendedName>
        <fullName evidence="4">Ribosomal protein</fullName>
    </recommendedName>
</protein>
<dbReference type="InterPro" id="IPR050257">
    <property type="entry name" value="eL8/uL1-like"/>
</dbReference>
<evidence type="ECO:0000256" key="4">
    <source>
        <dbReference type="RuleBase" id="RU000659"/>
    </source>
</evidence>
<evidence type="ECO:0000313" key="5">
    <source>
        <dbReference type="Ensembl" id="ENSGGOP00000036087.1"/>
    </source>
</evidence>
<keyword evidence="2 4" id="KW-0689">Ribosomal protein</keyword>
<dbReference type="FunFam" id="3.30.190.20:FF:000009">
    <property type="entry name" value="Ribosomal protein L10a"/>
    <property type="match status" value="1"/>
</dbReference>
<dbReference type="PIRSF" id="PIRSF002155">
    <property type="entry name" value="Ribosomal_L1"/>
    <property type="match status" value="1"/>
</dbReference>
<dbReference type="InterPro" id="IPR028364">
    <property type="entry name" value="Ribosomal_uL1/biogenesis"/>
</dbReference>
<sequence>MSSKVSRDTLYEAVWEVLRGNQHKHRKFLETVESQISLKNYDPQKDKRFSGTIRLKSTARPKFSVCVLEDQQHCDEAKALKKLNENKKLVKKLAKKYDAFLASGSLIKQISRNLGPGLNKAGKFPSLLTHNENTVAKVDEAKSTKVLCLAVAVGHVKMTDDELVYDIHLAVTLLVSLPKKNWWNVRALCIKSTMAKPQCLY</sequence>
<name>A0A2I2YMA2_GORGO</name>
<accession>A0A2I2YMA2</accession>
<dbReference type="AlphaFoldDB" id="A0A2I2YMA2"/>
<keyword evidence="6" id="KW-1185">Reference proteome</keyword>
<dbReference type="OMA" id="HCEQAGA"/>
<reference evidence="5" key="3">
    <citation type="submission" date="2025-08" db="UniProtKB">
        <authorList>
            <consortium name="Ensembl"/>
        </authorList>
    </citation>
    <scope>IDENTIFICATION</scope>
</reference>
<keyword evidence="3 4" id="KW-0687">Ribonucleoprotein</keyword>
<dbReference type="InterPro" id="IPR023673">
    <property type="entry name" value="Ribosomal_uL1_CS"/>
</dbReference>
<dbReference type="PROSITE" id="PS01199">
    <property type="entry name" value="RIBOSOMAL_L1"/>
    <property type="match status" value="1"/>
</dbReference>
<dbReference type="CDD" id="cd00403">
    <property type="entry name" value="Ribosomal_L1"/>
    <property type="match status" value="1"/>
</dbReference>
<dbReference type="Pfam" id="PF00687">
    <property type="entry name" value="Ribosomal_L1"/>
    <property type="match status" value="1"/>
</dbReference>
<dbReference type="GO" id="GO:0003723">
    <property type="term" value="F:RNA binding"/>
    <property type="evidence" value="ECO:0000318"/>
    <property type="project" value="GO_Central"/>
</dbReference>
<reference evidence="5 6" key="2">
    <citation type="journal article" date="2012" name="Nature">
        <title>Insights into hominid evolution from the gorilla genome sequence.</title>
        <authorList>
            <person name="Scally A."/>
            <person name="Dutheil J.Y."/>
            <person name="Hillier L.W."/>
            <person name="Jordan G.E."/>
            <person name="Goodhead I."/>
            <person name="Herrero J."/>
            <person name="Hobolth A."/>
            <person name="Lappalainen T."/>
            <person name="Mailund T."/>
            <person name="Marques-Bonet T."/>
            <person name="McCarthy S."/>
            <person name="Montgomery S.H."/>
            <person name="Schwalie P.C."/>
            <person name="Tang Y.A."/>
            <person name="Ward M.C."/>
            <person name="Xue Y."/>
            <person name="Yngvadottir B."/>
            <person name="Alkan C."/>
            <person name="Andersen L.N."/>
            <person name="Ayub Q."/>
            <person name="Ball E.V."/>
            <person name="Beal K."/>
            <person name="Bradley B.J."/>
            <person name="Chen Y."/>
            <person name="Clee C.M."/>
            <person name="Fitzgerald S."/>
            <person name="Graves T.A."/>
            <person name="Gu Y."/>
            <person name="Heath P."/>
            <person name="Heger A."/>
            <person name="Karakoc E."/>
            <person name="Kolb-Kokocinski A."/>
            <person name="Laird G.K."/>
            <person name="Lunter G."/>
            <person name="Meader S."/>
            <person name="Mort M."/>
            <person name="Mullikin J.C."/>
            <person name="Munch K."/>
            <person name="O'Connor T.D."/>
            <person name="Phillips A.D."/>
            <person name="Prado-Martinez J."/>
            <person name="Rogers A.S."/>
            <person name="Sajjadian S."/>
            <person name="Schmidt D."/>
            <person name="Shaw K."/>
            <person name="Simpson J.T."/>
            <person name="Stenson P.D."/>
            <person name="Turner D.J."/>
            <person name="Vigilant L."/>
            <person name="Vilella A.J."/>
            <person name="Whitener W."/>
            <person name="Zhu B."/>
            <person name="Cooper D.N."/>
            <person name="de Jong P."/>
            <person name="Dermitzakis E.T."/>
            <person name="Eichler E.E."/>
            <person name="Flicek P."/>
            <person name="Goldman N."/>
            <person name="Mundy N.I."/>
            <person name="Ning Z."/>
            <person name="Odom D.T."/>
            <person name="Ponting C.P."/>
            <person name="Quail M.A."/>
            <person name="Ryder O.A."/>
            <person name="Searle S.M."/>
            <person name="Warren W.C."/>
            <person name="Wilson R.K."/>
            <person name="Schierup M.H."/>
            <person name="Rogers J."/>
            <person name="Tyler-Smith C."/>
            <person name="Durbin R."/>
        </authorList>
    </citation>
    <scope>NUCLEOTIDE SEQUENCE [LARGE SCALE GENOMIC DNA]</scope>
</reference>
<dbReference type="InParanoid" id="A0A2I2YMA2"/>
<reference evidence="5" key="4">
    <citation type="submission" date="2025-09" db="UniProtKB">
        <authorList>
            <consortium name="Ensembl"/>
        </authorList>
    </citation>
    <scope>IDENTIFICATION</scope>
</reference>
<dbReference type="EMBL" id="CABD030102567">
    <property type="status" value="NOT_ANNOTATED_CDS"/>
    <property type="molecule type" value="Genomic_DNA"/>
</dbReference>
<dbReference type="GO" id="GO:0006412">
    <property type="term" value="P:translation"/>
    <property type="evidence" value="ECO:0007669"/>
    <property type="project" value="InterPro"/>
</dbReference>
<dbReference type="Gene3D" id="3.30.190.20">
    <property type="match status" value="2"/>
</dbReference>
<evidence type="ECO:0000313" key="6">
    <source>
        <dbReference type="Proteomes" id="UP000001519"/>
    </source>
</evidence>
<reference evidence="6" key="1">
    <citation type="submission" date="2011-05" db="EMBL/GenBank/DDBJ databases">
        <title>Insights into the evolution of the great apes provided by the gorilla genome.</title>
        <authorList>
            <person name="Scally A."/>
        </authorList>
    </citation>
    <scope>NUCLEOTIDE SEQUENCE [LARGE SCALE GENOMIC DNA]</scope>
</reference>
<evidence type="ECO:0000256" key="1">
    <source>
        <dbReference type="ARBA" id="ARBA00010531"/>
    </source>
</evidence>
<dbReference type="STRING" id="9593.ENSGGOP00000036087"/>
<dbReference type="GeneTree" id="ENSGT00940000164665"/>
<comment type="similarity">
    <text evidence="1 4">Belongs to the universal ribosomal protein uL1 family.</text>
</comment>
<dbReference type="GO" id="GO:0003735">
    <property type="term" value="F:structural constituent of ribosome"/>
    <property type="evidence" value="ECO:0007669"/>
    <property type="project" value="InterPro"/>
</dbReference>
<dbReference type="SUPFAM" id="SSF56808">
    <property type="entry name" value="Ribosomal protein L1"/>
    <property type="match status" value="1"/>
</dbReference>
<dbReference type="PANTHER" id="PTHR23105">
    <property type="entry name" value="RIBOSOMAL PROTEIN L7AE FAMILY MEMBER"/>
    <property type="match status" value="1"/>
</dbReference>
<organism evidence="5 6">
    <name type="scientific">Gorilla gorilla gorilla</name>
    <name type="common">Western lowland gorilla</name>
    <dbReference type="NCBI Taxonomy" id="9595"/>
    <lineage>
        <taxon>Eukaryota</taxon>
        <taxon>Metazoa</taxon>
        <taxon>Chordata</taxon>
        <taxon>Craniata</taxon>
        <taxon>Vertebrata</taxon>
        <taxon>Euteleostomi</taxon>
        <taxon>Mammalia</taxon>
        <taxon>Eutheria</taxon>
        <taxon>Euarchontoglires</taxon>
        <taxon>Primates</taxon>
        <taxon>Haplorrhini</taxon>
        <taxon>Catarrhini</taxon>
        <taxon>Hominidae</taxon>
        <taxon>Gorilla</taxon>
    </lineage>
</organism>
<dbReference type="InterPro" id="IPR023674">
    <property type="entry name" value="Ribosomal_uL1-like"/>
</dbReference>
<proteinExistence type="inferred from homology"/>
<dbReference type="Ensembl" id="ENSGGOT00000030404.2">
    <property type="protein sequence ID" value="ENSGGOP00000036087.1"/>
    <property type="gene ID" value="ENSGGOG00000027388.2"/>
</dbReference>
<dbReference type="GO" id="GO:0022625">
    <property type="term" value="C:cytosolic large ribosomal subunit"/>
    <property type="evidence" value="ECO:0000318"/>
    <property type="project" value="GO_Central"/>
</dbReference>
<evidence type="ECO:0000256" key="2">
    <source>
        <dbReference type="ARBA" id="ARBA00022980"/>
    </source>
</evidence>
<evidence type="ECO:0000256" key="3">
    <source>
        <dbReference type="ARBA" id="ARBA00023274"/>
    </source>
</evidence>